<dbReference type="EMBL" id="SNRW01008336">
    <property type="protein sequence ID" value="KAA6379681.1"/>
    <property type="molecule type" value="Genomic_DNA"/>
</dbReference>
<gene>
    <name evidence="1" type="ORF">EZS28_024791</name>
</gene>
<protein>
    <submittedName>
        <fullName evidence="1">Uncharacterized protein</fullName>
    </submittedName>
</protein>
<dbReference type="Proteomes" id="UP000324800">
    <property type="component" value="Unassembled WGS sequence"/>
</dbReference>
<name>A0A5J4VB47_9EUKA</name>
<evidence type="ECO:0000313" key="2">
    <source>
        <dbReference type="Proteomes" id="UP000324800"/>
    </source>
</evidence>
<sequence>LPSNRNVKVITRDSFDIDTFVEMNKYKIENGQEISELVQNQVVSPNTAIRETKNNKRETPKYEAVNDWENSSHLAFSELARDI</sequence>
<comment type="caution">
    <text evidence="1">The sequence shown here is derived from an EMBL/GenBank/DDBJ whole genome shotgun (WGS) entry which is preliminary data.</text>
</comment>
<reference evidence="1 2" key="1">
    <citation type="submission" date="2019-03" db="EMBL/GenBank/DDBJ databases">
        <title>Single cell metagenomics reveals metabolic interactions within the superorganism composed of flagellate Streblomastix strix and complex community of Bacteroidetes bacteria on its surface.</title>
        <authorList>
            <person name="Treitli S.C."/>
            <person name="Kolisko M."/>
            <person name="Husnik F."/>
            <person name="Keeling P."/>
            <person name="Hampl V."/>
        </authorList>
    </citation>
    <scope>NUCLEOTIDE SEQUENCE [LARGE SCALE GENOMIC DNA]</scope>
    <source>
        <strain evidence="1">ST1C</strain>
    </source>
</reference>
<evidence type="ECO:0000313" key="1">
    <source>
        <dbReference type="EMBL" id="KAA6379681.1"/>
    </source>
</evidence>
<organism evidence="1 2">
    <name type="scientific">Streblomastix strix</name>
    <dbReference type="NCBI Taxonomy" id="222440"/>
    <lineage>
        <taxon>Eukaryota</taxon>
        <taxon>Metamonada</taxon>
        <taxon>Preaxostyla</taxon>
        <taxon>Oxymonadida</taxon>
        <taxon>Streblomastigidae</taxon>
        <taxon>Streblomastix</taxon>
    </lineage>
</organism>
<feature type="non-terminal residue" evidence="1">
    <location>
        <position position="1"/>
    </location>
</feature>
<proteinExistence type="predicted"/>
<dbReference type="AlphaFoldDB" id="A0A5J4VB47"/>
<accession>A0A5J4VB47</accession>